<dbReference type="SMART" id="SM00051">
    <property type="entry name" value="DSL"/>
    <property type="match status" value="2"/>
</dbReference>
<dbReference type="AlphaFoldDB" id="A0A6S7K9W7"/>
<protein>
    <recommendedName>
        <fullName evidence="8">Delta-like protein</fullName>
    </recommendedName>
</protein>
<evidence type="ECO:0000256" key="3">
    <source>
        <dbReference type="ARBA" id="ARBA00022737"/>
    </source>
</evidence>
<evidence type="ECO:0000313" key="10">
    <source>
        <dbReference type="Proteomes" id="UP001152795"/>
    </source>
</evidence>
<dbReference type="EMBL" id="CACRXK020013325">
    <property type="protein sequence ID" value="CAB4024953.1"/>
    <property type="molecule type" value="Genomic_DNA"/>
</dbReference>
<organism evidence="9 10">
    <name type="scientific">Paramuricea clavata</name>
    <name type="common">Red gorgonian</name>
    <name type="synonym">Violescent sea-whip</name>
    <dbReference type="NCBI Taxonomy" id="317549"/>
    <lineage>
        <taxon>Eukaryota</taxon>
        <taxon>Metazoa</taxon>
        <taxon>Cnidaria</taxon>
        <taxon>Anthozoa</taxon>
        <taxon>Octocorallia</taxon>
        <taxon>Malacalcyonacea</taxon>
        <taxon>Plexauridae</taxon>
        <taxon>Paramuricea</taxon>
    </lineage>
</organism>
<feature type="non-terminal residue" evidence="9">
    <location>
        <position position="451"/>
    </location>
</feature>
<sequence length="451" mass="51293">MADAKKLLVKEMEYVKQRIGHGDLPLESYSKVWNECYAQVMFLPSQKRYTRAALASKKDRLESLEKHLELNRSQMAQDAKKASRIEKKLKVLLGGYQSRAVGLVKQLSDVHDQVEQAYVEKRTFEELRNQETNSIPKRLQVTNSQGTLHLDLDSYSEKTNDLSRTCIKLCVTTSPSGFPRCNLNTTTGTGIAVVTPRRSTGKGYPHPQSYTFKFTEWKHNSELGVTVWKRPSGQSCDTTGPTNRTNHGQAGTIIPRLEQFKTYNIVSDKWELKIRTRLECDIPGCLLPCVPRDNSTGHYTCHDGNKQCLPNWFGENCTKFCINLTSSTYQCDINGKKTCFENWFGTNCSKFCDNSSKTYTCHNTGQKHCKTNYYGENCLTFCNNSAPTYNCNKNGEKICFKNWFGEYCLTFCNTTKENYQCSSNGSIICDSNWFGNVCDKFCSISAENYNS</sequence>
<evidence type="ECO:0000256" key="4">
    <source>
        <dbReference type="ARBA" id="ARBA00023125"/>
    </source>
</evidence>
<keyword evidence="10" id="KW-1185">Reference proteome</keyword>
<evidence type="ECO:0000313" key="9">
    <source>
        <dbReference type="EMBL" id="CAB4024953.1"/>
    </source>
</evidence>
<feature type="disulfide bond" evidence="7">
    <location>
        <begin position="429"/>
        <end position="438"/>
    </location>
</feature>
<feature type="disulfide bond" evidence="7">
    <location>
        <begin position="339"/>
        <end position="348"/>
    </location>
</feature>
<dbReference type="GO" id="GO:0000977">
    <property type="term" value="F:RNA polymerase II transcription regulatory region sequence-specific DNA binding"/>
    <property type="evidence" value="ECO:0007669"/>
    <property type="project" value="TreeGrafter"/>
</dbReference>
<dbReference type="GO" id="GO:0000981">
    <property type="term" value="F:DNA-binding transcription factor activity, RNA polymerase II-specific"/>
    <property type="evidence" value="ECO:0007669"/>
    <property type="project" value="TreeGrafter"/>
</dbReference>
<dbReference type="GO" id="GO:0016020">
    <property type="term" value="C:membrane"/>
    <property type="evidence" value="ECO:0007669"/>
    <property type="project" value="UniProtKB-SubCell"/>
</dbReference>
<keyword evidence="2 8" id="KW-0245">EGF-like domain</keyword>
<comment type="subcellular location">
    <subcellularLocation>
        <location evidence="8">Membrane</location>
        <topology evidence="8">Single-pass type I membrane protein</topology>
    </subcellularLocation>
</comment>
<dbReference type="InterPro" id="IPR001774">
    <property type="entry name" value="DSL"/>
</dbReference>
<keyword evidence="3 8" id="KW-0677">Repeat</keyword>
<keyword evidence="4" id="KW-0238">DNA-binding</keyword>
<comment type="caution">
    <text evidence="7">Lacks conserved residue(s) required for the propagation of feature annotation.</text>
</comment>
<feature type="disulfide bond" evidence="7">
    <location>
        <begin position="399"/>
        <end position="408"/>
    </location>
</feature>
<dbReference type="InterPro" id="IPR047242">
    <property type="entry name" value="CDC5L/Cef1"/>
</dbReference>
<dbReference type="GO" id="GO:0000974">
    <property type="term" value="C:Prp19 complex"/>
    <property type="evidence" value="ECO:0007669"/>
    <property type="project" value="InterPro"/>
</dbReference>
<evidence type="ECO:0000256" key="1">
    <source>
        <dbReference type="ARBA" id="ARBA00022473"/>
    </source>
</evidence>
<reference evidence="9" key="1">
    <citation type="submission" date="2020-04" db="EMBL/GenBank/DDBJ databases">
        <authorList>
            <person name="Alioto T."/>
            <person name="Alioto T."/>
            <person name="Gomez Garrido J."/>
        </authorList>
    </citation>
    <scope>NUCLEOTIDE SEQUENCE</scope>
    <source>
        <strain evidence="9">A484AB</strain>
    </source>
</reference>
<dbReference type="PANTHER" id="PTHR45885:SF1">
    <property type="entry name" value="CELL DIVISION CYCLE 5-LIKE PROTEIN"/>
    <property type="match status" value="1"/>
</dbReference>
<dbReference type="Pfam" id="PF01414">
    <property type="entry name" value="DSL"/>
    <property type="match status" value="2"/>
</dbReference>
<evidence type="ECO:0000256" key="8">
    <source>
        <dbReference type="RuleBase" id="RU280815"/>
    </source>
</evidence>
<comment type="caution">
    <text evidence="9">The sequence shown here is derived from an EMBL/GenBank/DDBJ whole genome shotgun (WGS) entry which is preliminary data.</text>
</comment>
<dbReference type="Gene3D" id="2.10.25.140">
    <property type="match status" value="3"/>
</dbReference>
<keyword evidence="8" id="KW-0812">Transmembrane</keyword>
<dbReference type="GO" id="GO:0000398">
    <property type="term" value="P:mRNA splicing, via spliceosome"/>
    <property type="evidence" value="ECO:0007669"/>
    <property type="project" value="InterPro"/>
</dbReference>
<proteinExistence type="predicted"/>
<name>A0A6S7K9W7_PARCT</name>
<dbReference type="Proteomes" id="UP001152795">
    <property type="component" value="Unassembled WGS sequence"/>
</dbReference>
<gene>
    <name evidence="9" type="ORF">PACLA_8A089597</name>
</gene>
<comment type="function">
    <text evidence="8">Putative Notch ligand involved in the mediation of Notch signaling.</text>
</comment>
<evidence type="ECO:0000256" key="6">
    <source>
        <dbReference type="ARBA" id="ARBA00023242"/>
    </source>
</evidence>
<dbReference type="OrthoDB" id="5972999at2759"/>
<accession>A0A6S7K9W7</accession>
<dbReference type="GO" id="GO:0005681">
    <property type="term" value="C:spliceosomal complex"/>
    <property type="evidence" value="ECO:0007669"/>
    <property type="project" value="TreeGrafter"/>
</dbReference>
<keyword evidence="6" id="KW-0539">Nucleus</keyword>
<keyword evidence="1 8" id="KW-0217">Developmental protein</keyword>
<keyword evidence="8" id="KW-0472">Membrane</keyword>
<dbReference type="GO" id="GO:0051301">
    <property type="term" value="P:cell division"/>
    <property type="evidence" value="ECO:0007669"/>
    <property type="project" value="UniProtKB-KW"/>
</dbReference>
<dbReference type="PANTHER" id="PTHR45885">
    <property type="entry name" value="CELL DIVISION CYCLE 5-LIKE PROTEIN"/>
    <property type="match status" value="1"/>
</dbReference>
<dbReference type="GO" id="GO:0007154">
    <property type="term" value="P:cell communication"/>
    <property type="evidence" value="ECO:0007669"/>
    <property type="project" value="InterPro"/>
</dbReference>
<keyword evidence="9" id="KW-0132">Cell division</keyword>
<keyword evidence="9" id="KW-0131">Cell cycle</keyword>
<keyword evidence="5 7" id="KW-1015">Disulfide bond</keyword>
<keyword evidence="8" id="KW-1133">Transmembrane helix</keyword>
<dbReference type="PROSITE" id="PS51051">
    <property type="entry name" value="DSL"/>
    <property type="match status" value="2"/>
</dbReference>
<evidence type="ECO:0000256" key="2">
    <source>
        <dbReference type="ARBA" id="ARBA00022536"/>
    </source>
</evidence>
<evidence type="ECO:0000256" key="5">
    <source>
        <dbReference type="ARBA" id="ARBA00023157"/>
    </source>
</evidence>
<evidence type="ECO:0000256" key="7">
    <source>
        <dbReference type="PROSITE-ProRule" id="PRU00377"/>
    </source>
</evidence>
<feature type="disulfide bond" evidence="7">
    <location>
        <begin position="308"/>
        <end position="317"/>
    </location>
</feature>
<keyword evidence="8" id="KW-0732">Signal</keyword>